<reference evidence="1" key="1">
    <citation type="submission" date="2020-03" db="EMBL/GenBank/DDBJ databases">
        <title>The deep terrestrial virosphere.</title>
        <authorList>
            <person name="Holmfeldt K."/>
            <person name="Nilsson E."/>
            <person name="Simone D."/>
            <person name="Lopez-Fernandez M."/>
            <person name="Wu X."/>
            <person name="de Brujin I."/>
            <person name="Lundin D."/>
            <person name="Andersson A."/>
            <person name="Bertilsson S."/>
            <person name="Dopson M."/>
        </authorList>
    </citation>
    <scope>NUCLEOTIDE SEQUENCE</scope>
    <source>
        <strain evidence="1">MM415B02203</strain>
    </source>
</reference>
<gene>
    <name evidence="1" type="ORF">MM415B02203_0006</name>
</gene>
<organism evidence="1">
    <name type="scientific">viral metagenome</name>
    <dbReference type="NCBI Taxonomy" id="1070528"/>
    <lineage>
        <taxon>unclassified sequences</taxon>
        <taxon>metagenomes</taxon>
        <taxon>organismal metagenomes</taxon>
    </lineage>
</organism>
<protein>
    <submittedName>
        <fullName evidence="1">Putative capsid protein</fullName>
    </submittedName>
</protein>
<accession>A0A6M3KU46</accession>
<sequence>MAIQTATTGQLENAQNIIIAESRFTMEHNAPCRALIEHMSLPKGAKQVTVPKVGQMTAQDLTDGVDLTDTDDIGMTTQDFTTGEVGLKVILTDKLLRQENEDVFKIIGRQMGDAHARKVDTDIIALFASLNGGTTLGADNVAMNMAAVSGVVAFAKANKFPSPISIVHHPNAVAELAKAAAAIGATYYAGIMPGLSDELLRNFWKINISQVNIFEDGNIAKITGYDSGYGAVFSKSAMVMLESKGVDTERERDASLRAWEVVMIQDYGVWELDDTYGAPVQYEIGQLVTT</sequence>
<dbReference type="AlphaFoldDB" id="A0A6M3KU46"/>
<dbReference type="Pfam" id="PF25209">
    <property type="entry name" value="Phage_capsid_4"/>
    <property type="match status" value="1"/>
</dbReference>
<name>A0A6M3KU46_9ZZZZ</name>
<evidence type="ECO:0000313" key="1">
    <source>
        <dbReference type="EMBL" id="QJA85556.1"/>
    </source>
</evidence>
<dbReference type="EMBL" id="MT142582">
    <property type="protein sequence ID" value="QJA85556.1"/>
    <property type="molecule type" value="Genomic_DNA"/>
</dbReference>
<proteinExistence type="predicted"/>